<dbReference type="InterPro" id="IPR037278">
    <property type="entry name" value="ARFGAP/RecO"/>
</dbReference>
<evidence type="ECO:0000259" key="7">
    <source>
        <dbReference type="PROSITE" id="PS50115"/>
    </source>
</evidence>
<dbReference type="EMBL" id="HBKQ01062776">
    <property type="protein sequence ID" value="CAE2290389.1"/>
    <property type="molecule type" value="Transcribed_RNA"/>
</dbReference>
<dbReference type="GO" id="GO:0048205">
    <property type="term" value="P:COPI coating of Golgi vesicle"/>
    <property type="evidence" value="ECO:0007669"/>
    <property type="project" value="TreeGrafter"/>
</dbReference>
<keyword evidence="4" id="KW-0862">Zinc</keyword>
<dbReference type="InterPro" id="IPR038508">
    <property type="entry name" value="ArfGAP_dom_sf"/>
</dbReference>
<protein>
    <recommendedName>
        <fullName evidence="7">Arf-GAP domain-containing protein</fullName>
    </recommendedName>
</protein>
<feature type="compositionally biased region" description="Polar residues" evidence="6">
    <location>
        <begin position="259"/>
        <end position="275"/>
    </location>
</feature>
<accession>A0A7S4KC71</accession>
<dbReference type="PRINTS" id="PR00405">
    <property type="entry name" value="REVINTRACTNG"/>
</dbReference>
<keyword evidence="2" id="KW-0479">Metal-binding</keyword>
<sequence>MPPQCQMNAPAIERRGRGRSPGAVSPPPSSQCRRTRTAEGGEKGGNRGSSSSSSRLVRMASMELEVLRSAPSSSPAAAAPLGENLRPFPPACRQLLAGIAGNTRCVDCGDLNPDWASVSFGALLCLKCSGHHRNLGVKTSFVRSVSMDHWSHSQILRMLEGGNHQLSQFFARHRLPAHSGTHRYRTVAARFYREKLAEHAEQVVEKGEYRGREHARESAARSPSTKSSSRSAPSQLTPEGKPRCSSAPRLEKVEEGRVMSSSCSKVPRTRSSSPSLAEDFAKGSRDRLYCRSMTS</sequence>
<feature type="compositionally biased region" description="Low complexity" evidence="6">
    <location>
        <begin position="220"/>
        <end position="234"/>
    </location>
</feature>
<dbReference type="SUPFAM" id="SSF57863">
    <property type="entry name" value="ArfGap/RecO-like zinc finger"/>
    <property type="match status" value="1"/>
</dbReference>
<evidence type="ECO:0000256" key="6">
    <source>
        <dbReference type="SAM" id="MobiDB-lite"/>
    </source>
</evidence>
<feature type="domain" description="Arf-GAP" evidence="7">
    <location>
        <begin position="90"/>
        <end position="205"/>
    </location>
</feature>
<evidence type="ECO:0000256" key="2">
    <source>
        <dbReference type="ARBA" id="ARBA00022723"/>
    </source>
</evidence>
<evidence type="ECO:0000256" key="4">
    <source>
        <dbReference type="ARBA" id="ARBA00022833"/>
    </source>
</evidence>
<dbReference type="GO" id="GO:0008270">
    <property type="term" value="F:zinc ion binding"/>
    <property type="evidence" value="ECO:0007669"/>
    <property type="project" value="UniProtKB-KW"/>
</dbReference>
<dbReference type="PROSITE" id="PS50115">
    <property type="entry name" value="ARFGAP"/>
    <property type="match status" value="1"/>
</dbReference>
<evidence type="ECO:0000256" key="3">
    <source>
        <dbReference type="ARBA" id="ARBA00022771"/>
    </source>
</evidence>
<feature type="region of interest" description="Disordered" evidence="6">
    <location>
        <begin position="1"/>
        <end position="56"/>
    </location>
</feature>
<dbReference type="Gene3D" id="1.10.220.150">
    <property type="entry name" value="Arf GTPase activating protein"/>
    <property type="match status" value="1"/>
</dbReference>
<dbReference type="GO" id="GO:0000139">
    <property type="term" value="C:Golgi membrane"/>
    <property type="evidence" value="ECO:0007669"/>
    <property type="project" value="GOC"/>
</dbReference>
<dbReference type="Pfam" id="PF01412">
    <property type="entry name" value="ArfGap"/>
    <property type="match status" value="1"/>
</dbReference>
<feature type="compositionally biased region" description="Basic and acidic residues" evidence="6">
    <location>
        <begin position="279"/>
        <end position="289"/>
    </location>
</feature>
<feature type="compositionally biased region" description="Basic and acidic residues" evidence="6">
    <location>
        <begin position="36"/>
        <end position="45"/>
    </location>
</feature>
<organism evidence="8">
    <name type="scientific">Odontella aurita</name>
    <dbReference type="NCBI Taxonomy" id="265563"/>
    <lineage>
        <taxon>Eukaryota</taxon>
        <taxon>Sar</taxon>
        <taxon>Stramenopiles</taxon>
        <taxon>Ochrophyta</taxon>
        <taxon>Bacillariophyta</taxon>
        <taxon>Mediophyceae</taxon>
        <taxon>Biddulphiophycidae</taxon>
        <taxon>Eupodiscales</taxon>
        <taxon>Odontellaceae</taxon>
        <taxon>Odontella</taxon>
    </lineage>
</organism>
<dbReference type="SMART" id="SM00105">
    <property type="entry name" value="ArfGap"/>
    <property type="match status" value="1"/>
</dbReference>
<reference evidence="8" key="1">
    <citation type="submission" date="2021-01" db="EMBL/GenBank/DDBJ databases">
        <authorList>
            <person name="Corre E."/>
            <person name="Pelletier E."/>
            <person name="Niang G."/>
            <person name="Scheremetjew M."/>
            <person name="Finn R."/>
            <person name="Kale V."/>
            <person name="Holt S."/>
            <person name="Cochrane G."/>
            <person name="Meng A."/>
            <person name="Brown T."/>
            <person name="Cohen L."/>
        </authorList>
    </citation>
    <scope>NUCLEOTIDE SEQUENCE</scope>
    <source>
        <strain evidence="8">Isolate 1302-5</strain>
    </source>
</reference>
<proteinExistence type="predicted"/>
<dbReference type="AlphaFoldDB" id="A0A7S4KC71"/>
<gene>
    <name evidence="8" type="ORF">OAUR00152_LOCUS42830</name>
</gene>
<name>A0A7S4KC71_9STRA</name>
<keyword evidence="1" id="KW-0343">GTPase activation</keyword>
<evidence type="ECO:0000256" key="5">
    <source>
        <dbReference type="PROSITE-ProRule" id="PRU00288"/>
    </source>
</evidence>
<keyword evidence="3 5" id="KW-0863">Zinc-finger</keyword>
<feature type="region of interest" description="Disordered" evidence="6">
    <location>
        <begin position="203"/>
        <end position="295"/>
    </location>
</feature>
<feature type="compositionally biased region" description="Basic and acidic residues" evidence="6">
    <location>
        <begin position="203"/>
        <end position="219"/>
    </location>
</feature>
<dbReference type="PANTHER" id="PTHR45686">
    <property type="entry name" value="ADP-RIBOSYLATION FACTOR GTPASE ACTIVATING PROTEIN 3, ISOFORM H-RELATED"/>
    <property type="match status" value="1"/>
</dbReference>
<dbReference type="PANTHER" id="PTHR45686:SF4">
    <property type="entry name" value="ADP-RIBOSYLATION FACTOR GTPASE ACTIVATING PROTEIN 3, ISOFORM H"/>
    <property type="match status" value="1"/>
</dbReference>
<evidence type="ECO:0000313" key="8">
    <source>
        <dbReference type="EMBL" id="CAE2290389.1"/>
    </source>
</evidence>
<evidence type="ECO:0000256" key="1">
    <source>
        <dbReference type="ARBA" id="ARBA00022468"/>
    </source>
</evidence>
<dbReference type="GO" id="GO:0005096">
    <property type="term" value="F:GTPase activator activity"/>
    <property type="evidence" value="ECO:0007669"/>
    <property type="project" value="UniProtKB-KW"/>
</dbReference>
<dbReference type="InterPro" id="IPR001164">
    <property type="entry name" value="ArfGAP_dom"/>
</dbReference>